<dbReference type="NCBIfam" id="NF004076">
    <property type="entry name" value="PRK05581.1-4"/>
    <property type="match status" value="1"/>
</dbReference>
<keyword evidence="2" id="KW-0413">Isomerase</keyword>
<name>A0A2R6AGY0_9ARCH</name>
<accession>A0A2R6AGY0</accession>
<dbReference type="Pfam" id="PF00834">
    <property type="entry name" value="Ribul_P_3_epim"/>
    <property type="match status" value="1"/>
</dbReference>
<reference evidence="3 4" key="1">
    <citation type="submission" date="2017-04" db="EMBL/GenBank/DDBJ databases">
        <title>Novel microbial lineages endemic to geothermal iron-oxide mats fill important gaps in the evolutionary history of Archaea.</title>
        <authorList>
            <person name="Jay Z.J."/>
            <person name="Beam J.P."/>
            <person name="Dlakic M."/>
            <person name="Rusch D.B."/>
            <person name="Kozubal M.A."/>
            <person name="Inskeep W.P."/>
        </authorList>
    </citation>
    <scope>NUCLEOTIDE SEQUENCE [LARGE SCALE GENOMIC DNA]</scope>
    <source>
        <strain evidence="3">BE_D</strain>
    </source>
</reference>
<dbReference type="EMBL" id="NEXD01000025">
    <property type="protein sequence ID" value="PSN85637.1"/>
    <property type="molecule type" value="Genomic_DNA"/>
</dbReference>
<sequence length="227" mass="25414">MRQIAPSILSANYIKISEIIKILEKKGVDLIHVDAIDGVFAPNIGFSPKFVKEIASITDIPLDIHLMFCNPLKFVTLYIDAGARMISAHIESLDLASAEKFLEIVEERGILKGFAIKPSTEIPEWLNNLLEKVDYIVPMSVEPGFSGQKFIPQILSRIENFNILRKKRGYHYLIEADGGVNKENIKSLIEKGVDIFVIGAGIFGSNDIEESLEYFKKIVKEDGDKFG</sequence>
<dbReference type="Proteomes" id="UP000240569">
    <property type="component" value="Unassembled WGS sequence"/>
</dbReference>
<comment type="caution">
    <text evidence="3">The sequence shown here is derived from an EMBL/GenBank/DDBJ whole genome shotgun (WGS) entry which is preliminary data.</text>
</comment>
<evidence type="ECO:0000313" key="4">
    <source>
        <dbReference type="Proteomes" id="UP000240569"/>
    </source>
</evidence>
<proteinExistence type="predicted"/>
<dbReference type="GO" id="GO:0046872">
    <property type="term" value="F:metal ion binding"/>
    <property type="evidence" value="ECO:0007669"/>
    <property type="project" value="UniProtKB-KW"/>
</dbReference>
<keyword evidence="1" id="KW-0479">Metal-binding</keyword>
<dbReference type="PANTHER" id="PTHR11749">
    <property type="entry name" value="RIBULOSE-5-PHOSPHATE-3-EPIMERASE"/>
    <property type="match status" value="1"/>
</dbReference>
<organism evidence="3 4">
    <name type="scientific">Candidatus Marsarchaeota G1 archaeon BE_D</name>
    <dbReference type="NCBI Taxonomy" id="1978156"/>
    <lineage>
        <taxon>Archaea</taxon>
        <taxon>Candidatus Marsarchaeota</taxon>
        <taxon>Candidatus Marsarchaeota group 1</taxon>
    </lineage>
</organism>
<protein>
    <recommendedName>
        <fullName evidence="5">Ribulose-phosphate 3-epimerase</fullName>
    </recommendedName>
</protein>
<gene>
    <name evidence="3" type="ORF">B9Q02_05510</name>
</gene>
<dbReference type="InterPro" id="IPR013785">
    <property type="entry name" value="Aldolase_TIM"/>
</dbReference>
<dbReference type="Gene3D" id="3.20.20.70">
    <property type="entry name" value="Aldolase class I"/>
    <property type="match status" value="1"/>
</dbReference>
<evidence type="ECO:0000313" key="3">
    <source>
        <dbReference type="EMBL" id="PSN85637.1"/>
    </source>
</evidence>
<dbReference type="GO" id="GO:0005975">
    <property type="term" value="P:carbohydrate metabolic process"/>
    <property type="evidence" value="ECO:0007669"/>
    <property type="project" value="InterPro"/>
</dbReference>
<dbReference type="AlphaFoldDB" id="A0A2R6AGY0"/>
<dbReference type="InterPro" id="IPR000056">
    <property type="entry name" value="Ribul_P_3_epim-like"/>
</dbReference>
<evidence type="ECO:0000256" key="1">
    <source>
        <dbReference type="ARBA" id="ARBA00022723"/>
    </source>
</evidence>
<dbReference type="CDD" id="cd00429">
    <property type="entry name" value="RPE"/>
    <property type="match status" value="1"/>
</dbReference>
<evidence type="ECO:0008006" key="5">
    <source>
        <dbReference type="Google" id="ProtNLM"/>
    </source>
</evidence>
<dbReference type="InterPro" id="IPR011060">
    <property type="entry name" value="RibuloseP-bd_barrel"/>
</dbReference>
<dbReference type="SUPFAM" id="SSF51366">
    <property type="entry name" value="Ribulose-phoshate binding barrel"/>
    <property type="match status" value="1"/>
</dbReference>
<dbReference type="GO" id="GO:0016857">
    <property type="term" value="F:racemase and epimerase activity, acting on carbohydrates and derivatives"/>
    <property type="evidence" value="ECO:0007669"/>
    <property type="project" value="InterPro"/>
</dbReference>
<evidence type="ECO:0000256" key="2">
    <source>
        <dbReference type="ARBA" id="ARBA00023235"/>
    </source>
</evidence>